<dbReference type="InterPro" id="IPR050287">
    <property type="entry name" value="MTA/SAH_deaminase"/>
</dbReference>
<dbReference type="InterPro" id="IPR006680">
    <property type="entry name" value="Amidohydro-rel"/>
</dbReference>
<evidence type="ECO:0000256" key="1">
    <source>
        <dbReference type="ARBA" id="ARBA00006745"/>
    </source>
</evidence>
<dbReference type="Proteomes" id="UP001596270">
    <property type="component" value="Unassembled WGS sequence"/>
</dbReference>
<gene>
    <name evidence="3" type="ORF">ACFQND_20855</name>
</gene>
<dbReference type="InterPro" id="IPR006311">
    <property type="entry name" value="TAT_signal"/>
</dbReference>
<dbReference type="Pfam" id="PF01979">
    <property type="entry name" value="Amidohydro_1"/>
    <property type="match status" value="1"/>
</dbReference>
<dbReference type="RefSeq" id="WP_371434367.1">
    <property type="nucleotide sequence ID" value="NZ_JBHSRS010000083.1"/>
</dbReference>
<name>A0ABW1U3H8_9BURK</name>
<evidence type="ECO:0000313" key="3">
    <source>
        <dbReference type="EMBL" id="MFC6283685.1"/>
    </source>
</evidence>
<comment type="similarity">
    <text evidence="1">Belongs to the metallo-dependent hydrolases superfamily. ATZ/TRZ family.</text>
</comment>
<dbReference type="Gene3D" id="3.20.20.140">
    <property type="entry name" value="Metal-dependent hydrolases"/>
    <property type="match status" value="1"/>
</dbReference>
<evidence type="ECO:0000259" key="2">
    <source>
        <dbReference type="Pfam" id="PF01979"/>
    </source>
</evidence>
<proteinExistence type="inferred from homology"/>
<dbReference type="PROSITE" id="PS51318">
    <property type="entry name" value="TAT"/>
    <property type="match status" value="1"/>
</dbReference>
<reference evidence="4" key="1">
    <citation type="journal article" date="2019" name="Int. J. Syst. Evol. Microbiol.">
        <title>The Global Catalogue of Microorganisms (GCM) 10K type strain sequencing project: providing services to taxonomists for standard genome sequencing and annotation.</title>
        <authorList>
            <consortium name="The Broad Institute Genomics Platform"/>
            <consortium name="The Broad Institute Genome Sequencing Center for Infectious Disease"/>
            <person name="Wu L."/>
            <person name="Ma J."/>
        </authorList>
    </citation>
    <scope>NUCLEOTIDE SEQUENCE [LARGE SCALE GENOMIC DNA]</scope>
    <source>
        <strain evidence="4">CCUG 39402</strain>
    </source>
</reference>
<comment type="caution">
    <text evidence="3">The sequence shown here is derived from an EMBL/GenBank/DDBJ whole genome shotgun (WGS) entry which is preliminary data.</text>
</comment>
<dbReference type="InterPro" id="IPR011059">
    <property type="entry name" value="Metal-dep_hydrolase_composite"/>
</dbReference>
<dbReference type="Gene3D" id="2.30.40.10">
    <property type="entry name" value="Urease, subunit C, domain 1"/>
    <property type="match status" value="1"/>
</dbReference>
<accession>A0ABW1U3H8</accession>
<dbReference type="SUPFAM" id="SSF51556">
    <property type="entry name" value="Metallo-dependent hydrolases"/>
    <property type="match status" value="1"/>
</dbReference>
<protein>
    <submittedName>
        <fullName evidence="3">Amidohydrolase family protein</fullName>
    </submittedName>
</protein>
<dbReference type="PANTHER" id="PTHR43794">
    <property type="entry name" value="AMINOHYDROLASE SSNA-RELATED"/>
    <property type="match status" value="1"/>
</dbReference>
<keyword evidence="4" id="KW-1185">Reference proteome</keyword>
<dbReference type="EMBL" id="JBHSRS010000083">
    <property type="protein sequence ID" value="MFC6283685.1"/>
    <property type="molecule type" value="Genomic_DNA"/>
</dbReference>
<dbReference type="NCBIfam" id="NF006056">
    <property type="entry name" value="PRK08204.1"/>
    <property type="match status" value="1"/>
</dbReference>
<dbReference type="InterPro" id="IPR032466">
    <property type="entry name" value="Metal_Hydrolase"/>
</dbReference>
<sequence length="501" mass="54145">MCRLCDEGRPQAHFEPRRGFLKAAATTAVAAAGFNLFTAPPVAAASARPPVNSGGAGRRYIIRGGAVMSMDPKVGDFAEADVLVEGKKILAVGRNLQAGGAAVIDARGRIVMPGFVDTHHHQFETALRSFLADGLLGADGKPHGEINYRDYILGKFSPVYRPKDVYINELFGALSQLDAGVTTVHDVSQIHHSPQHSDAAIKGIVDSGRRTAFGYFEGRGALAQYPDDARRIKKQYFSSADQLATMIMGGEIYLPGYEKTWKIGRELGLQVAAHVVGARTAPIFDALATANQFGPDNLFIHMAGMSDMSWQKAKDAGVAVSLAVPIEMNMRHGQPPILKALSMGIEPSLSVDVECTLTADFFTQMRTTMALQRMLVNDKALAGQTDLPELLTTRDVLRFATMQGAKDLKLDHKVGSLTPGKEADIIILDATSINVAPLNHVPGAVVSLMERSNVETVIVAGKVRKWKGQVLDANLNMLRKELEASRDYLFTAAGIPQNLFR</sequence>
<evidence type="ECO:0000313" key="4">
    <source>
        <dbReference type="Proteomes" id="UP001596270"/>
    </source>
</evidence>
<feature type="domain" description="Amidohydrolase-related" evidence="2">
    <location>
        <begin position="110"/>
        <end position="463"/>
    </location>
</feature>
<organism evidence="3 4">
    <name type="scientific">Polaromonas aquatica</name>
    <dbReference type="NCBI Taxonomy" id="332657"/>
    <lineage>
        <taxon>Bacteria</taxon>
        <taxon>Pseudomonadati</taxon>
        <taxon>Pseudomonadota</taxon>
        <taxon>Betaproteobacteria</taxon>
        <taxon>Burkholderiales</taxon>
        <taxon>Comamonadaceae</taxon>
        <taxon>Polaromonas</taxon>
    </lineage>
</organism>
<dbReference type="SUPFAM" id="SSF51338">
    <property type="entry name" value="Composite domain of metallo-dependent hydrolases"/>
    <property type="match status" value="1"/>
</dbReference>
<dbReference type="PANTHER" id="PTHR43794:SF5">
    <property type="entry name" value="CHLOROHYDROLASE FAMILY PROTEIN"/>
    <property type="match status" value="1"/>
</dbReference>